<dbReference type="CDD" id="cd00048">
    <property type="entry name" value="DSRM_SF"/>
    <property type="match status" value="1"/>
</dbReference>
<feature type="region of interest" description="Disordered" evidence="1">
    <location>
        <begin position="269"/>
        <end position="317"/>
    </location>
</feature>
<accession>A0A1L9T3S3</accession>
<feature type="compositionally biased region" description="Polar residues" evidence="1">
    <location>
        <begin position="273"/>
        <end position="283"/>
    </location>
</feature>
<evidence type="ECO:0000313" key="3">
    <source>
        <dbReference type="Proteomes" id="UP000184356"/>
    </source>
</evidence>
<evidence type="ECO:0000313" key="2">
    <source>
        <dbReference type="EMBL" id="OJJ54045.1"/>
    </source>
</evidence>
<dbReference type="EMBL" id="KV878595">
    <property type="protein sequence ID" value="OJJ54045.1"/>
    <property type="molecule type" value="Genomic_DNA"/>
</dbReference>
<dbReference type="SUPFAM" id="SSF54768">
    <property type="entry name" value="dsRNA-binding domain-like"/>
    <property type="match status" value="1"/>
</dbReference>
<feature type="compositionally biased region" description="Basic and acidic residues" evidence="1">
    <location>
        <begin position="286"/>
        <end position="295"/>
    </location>
</feature>
<organism evidence="2 3">
    <name type="scientific">Aspergillus sydowii CBS 593.65</name>
    <dbReference type="NCBI Taxonomy" id="1036612"/>
    <lineage>
        <taxon>Eukaryota</taxon>
        <taxon>Fungi</taxon>
        <taxon>Dikarya</taxon>
        <taxon>Ascomycota</taxon>
        <taxon>Pezizomycotina</taxon>
        <taxon>Eurotiomycetes</taxon>
        <taxon>Eurotiomycetidae</taxon>
        <taxon>Eurotiales</taxon>
        <taxon>Aspergillaceae</taxon>
        <taxon>Aspergillus</taxon>
        <taxon>Aspergillus subgen. Nidulantes</taxon>
    </lineage>
</organism>
<dbReference type="Proteomes" id="UP000184356">
    <property type="component" value="Unassembled WGS sequence"/>
</dbReference>
<dbReference type="GeneID" id="63763665"/>
<protein>
    <submittedName>
        <fullName evidence="2">Uncharacterized protein</fullName>
    </submittedName>
</protein>
<dbReference type="RefSeq" id="XP_040697851.1">
    <property type="nucleotide sequence ID" value="XM_040847592.1"/>
</dbReference>
<proteinExistence type="predicted"/>
<dbReference type="OrthoDB" id="4469495at2759"/>
<dbReference type="VEuPathDB" id="FungiDB:ASPSYDRAFT_482375"/>
<reference evidence="3" key="1">
    <citation type="journal article" date="2017" name="Genome Biol.">
        <title>Comparative genomics reveals high biological diversity and specific adaptations in the industrially and medically important fungal genus Aspergillus.</title>
        <authorList>
            <person name="de Vries R.P."/>
            <person name="Riley R."/>
            <person name="Wiebenga A."/>
            <person name="Aguilar-Osorio G."/>
            <person name="Amillis S."/>
            <person name="Uchima C.A."/>
            <person name="Anderluh G."/>
            <person name="Asadollahi M."/>
            <person name="Askin M."/>
            <person name="Barry K."/>
            <person name="Battaglia E."/>
            <person name="Bayram O."/>
            <person name="Benocci T."/>
            <person name="Braus-Stromeyer S.A."/>
            <person name="Caldana C."/>
            <person name="Canovas D."/>
            <person name="Cerqueira G.C."/>
            <person name="Chen F."/>
            <person name="Chen W."/>
            <person name="Choi C."/>
            <person name="Clum A."/>
            <person name="Dos Santos R.A."/>
            <person name="Damasio A.R."/>
            <person name="Diallinas G."/>
            <person name="Emri T."/>
            <person name="Fekete E."/>
            <person name="Flipphi M."/>
            <person name="Freyberg S."/>
            <person name="Gallo A."/>
            <person name="Gournas C."/>
            <person name="Habgood R."/>
            <person name="Hainaut M."/>
            <person name="Harispe M.L."/>
            <person name="Henrissat B."/>
            <person name="Hilden K.S."/>
            <person name="Hope R."/>
            <person name="Hossain A."/>
            <person name="Karabika E."/>
            <person name="Karaffa L."/>
            <person name="Karanyi Z."/>
            <person name="Krasevec N."/>
            <person name="Kuo A."/>
            <person name="Kusch H."/>
            <person name="LaButti K."/>
            <person name="Lagendijk E.L."/>
            <person name="Lapidus A."/>
            <person name="Levasseur A."/>
            <person name="Lindquist E."/>
            <person name="Lipzen A."/>
            <person name="Logrieco A.F."/>
            <person name="MacCabe A."/>
            <person name="Maekelae M.R."/>
            <person name="Malavazi I."/>
            <person name="Melin P."/>
            <person name="Meyer V."/>
            <person name="Mielnichuk N."/>
            <person name="Miskei M."/>
            <person name="Molnar A.P."/>
            <person name="Mule G."/>
            <person name="Ngan C.Y."/>
            <person name="Orejas M."/>
            <person name="Orosz E."/>
            <person name="Ouedraogo J.P."/>
            <person name="Overkamp K.M."/>
            <person name="Park H.-S."/>
            <person name="Perrone G."/>
            <person name="Piumi F."/>
            <person name="Punt P.J."/>
            <person name="Ram A.F."/>
            <person name="Ramon A."/>
            <person name="Rauscher S."/>
            <person name="Record E."/>
            <person name="Riano-Pachon D.M."/>
            <person name="Robert V."/>
            <person name="Roehrig J."/>
            <person name="Ruller R."/>
            <person name="Salamov A."/>
            <person name="Salih N.S."/>
            <person name="Samson R.A."/>
            <person name="Sandor E."/>
            <person name="Sanguinetti M."/>
            <person name="Schuetze T."/>
            <person name="Sepcic K."/>
            <person name="Shelest E."/>
            <person name="Sherlock G."/>
            <person name="Sophianopoulou V."/>
            <person name="Squina F.M."/>
            <person name="Sun H."/>
            <person name="Susca A."/>
            <person name="Todd R.B."/>
            <person name="Tsang A."/>
            <person name="Unkles S.E."/>
            <person name="van de Wiele N."/>
            <person name="van Rossen-Uffink D."/>
            <person name="Oliveira J.V."/>
            <person name="Vesth T.C."/>
            <person name="Visser J."/>
            <person name="Yu J.-H."/>
            <person name="Zhou M."/>
            <person name="Andersen M.R."/>
            <person name="Archer D.B."/>
            <person name="Baker S.E."/>
            <person name="Benoit I."/>
            <person name="Brakhage A.A."/>
            <person name="Braus G.H."/>
            <person name="Fischer R."/>
            <person name="Frisvad J.C."/>
            <person name="Goldman G.H."/>
            <person name="Houbraken J."/>
            <person name="Oakley B."/>
            <person name="Pocsi I."/>
            <person name="Scazzocchio C."/>
            <person name="Seiboth B."/>
            <person name="vanKuyk P.A."/>
            <person name="Wortman J."/>
            <person name="Dyer P.S."/>
            <person name="Grigoriev I.V."/>
        </authorList>
    </citation>
    <scope>NUCLEOTIDE SEQUENCE [LARGE SCALE GENOMIC DNA]</scope>
    <source>
        <strain evidence="3">CBS 593.65</strain>
    </source>
</reference>
<gene>
    <name evidence="2" type="ORF">ASPSYDRAFT_482375</name>
</gene>
<name>A0A1L9T3S3_9EURO</name>
<keyword evidence="3" id="KW-1185">Reference proteome</keyword>
<sequence>MHVEVEDHKQEINGPQNTQLCAASMEVGVFRDQIRTASTSRAGSVTLDSIDIESISDSKILYYFGVLATKALLLPRFHFTSSRKSKYWDVKMTIYGMTFIRSHIYTSRRVAKVSICREALKKLKNEFPNWIVPERPRDSISPPDWNWVETLHEYCVHQGLPEPKYTKYVHHKGYRHEVEVDGGTYFGSLKYYSQELQSKQGAAHVALYDVLVRDGGDEVETGGLPNLGKSNEALLAVIPRDPRQKSNGLVGSRGVPSLEQFNEAPLVVAPRNPYSSPTEPSVSSKRKFEDNEESKRVKRRGGRSRPPVTSSWACKPTAGNANLQPLGNCRLAAVEATVVEEQRRWNVTPSEISRKLQGIETWVAKLEKVCDLLALECPEIRIERTDGRLIEADGEYTAAAYFKADPFLARAGAIGHTQIFSTTRNVVHEACASKVCDYLIDMVKEDVMLEQKAAKEREAINMWGETAAR</sequence>
<dbReference type="AlphaFoldDB" id="A0A1L9T3S3"/>
<evidence type="ECO:0000256" key="1">
    <source>
        <dbReference type="SAM" id="MobiDB-lite"/>
    </source>
</evidence>
<dbReference type="Gene3D" id="3.30.160.20">
    <property type="match status" value="1"/>
</dbReference>